<dbReference type="OrthoDB" id="5582699at2"/>
<gene>
    <name evidence="3" type="ORF">C1949_11025</name>
</gene>
<evidence type="ECO:0000313" key="3">
    <source>
        <dbReference type="EMBL" id="POB03213.1"/>
    </source>
</evidence>
<dbReference type="InterPro" id="IPR032687">
    <property type="entry name" value="AraC-type_N"/>
</dbReference>
<evidence type="ECO:0000313" key="4">
    <source>
        <dbReference type="Proteomes" id="UP000243451"/>
    </source>
</evidence>
<protein>
    <submittedName>
        <fullName evidence="3">AraC family transcriptional regulator</fullName>
    </submittedName>
</protein>
<dbReference type="GO" id="GO:0000976">
    <property type="term" value="F:transcription cis-regulatory region binding"/>
    <property type="evidence" value="ECO:0007669"/>
    <property type="project" value="TreeGrafter"/>
</dbReference>
<dbReference type="EMBL" id="PPSK01000009">
    <property type="protein sequence ID" value="POB03213.1"/>
    <property type="molecule type" value="Genomic_DNA"/>
</dbReference>
<dbReference type="InterPro" id="IPR018060">
    <property type="entry name" value="HTH_AraC"/>
</dbReference>
<dbReference type="SMART" id="SM00342">
    <property type="entry name" value="HTH_ARAC"/>
    <property type="match status" value="1"/>
</dbReference>
<dbReference type="PROSITE" id="PS01124">
    <property type="entry name" value="HTH_ARAC_FAMILY_2"/>
    <property type="match status" value="1"/>
</dbReference>
<dbReference type="RefSeq" id="WP_104738531.1">
    <property type="nucleotide sequence ID" value="NZ_BMHR01000009.1"/>
</dbReference>
<dbReference type="GO" id="GO:0005829">
    <property type="term" value="C:cytosol"/>
    <property type="evidence" value="ECO:0007669"/>
    <property type="project" value="TreeGrafter"/>
</dbReference>
<reference evidence="3 4" key="1">
    <citation type="submission" date="2018-01" db="EMBL/GenBank/DDBJ databases">
        <title>Draft genome of the type strain Pseudomonas oceani DSM 100277 isolated from the deep water in Okinawa trough, northwestern Pacific Ocean.</title>
        <authorList>
            <person name="Gomila M."/>
            <person name="Mulet M."/>
            <person name="Garcia-Valdes E."/>
            <person name="Lalucat J."/>
        </authorList>
    </citation>
    <scope>NUCLEOTIDE SEQUENCE [LARGE SCALE GENOMIC DNA]</scope>
    <source>
        <strain evidence="3 4">DSM 100277</strain>
    </source>
</reference>
<dbReference type="PANTHER" id="PTHR47894">
    <property type="entry name" value="HTH-TYPE TRANSCRIPTIONAL REGULATOR GADX"/>
    <property type="match status" value="1"/>
</dbReference>
<keyword evidence="4" id="KW-1185">Reference proteome</keyword>
<comment type="caution">
    <text evidence="3">The sequence shown here is derived from an EMBL/GenBank/DDBJ whole genome shotgun (WGS) entry which is preliminary data.</text>
</comment>
<name>A0A2P4EUS2_9GAMM</name>
<dbReference type="AlphaFoldDB" id="A0A2P4EUS2"/>
<dbReference type="PANTHER" id="PTHR47894:SF1">
    <property type="entry name" value="HTH-TYPE TRANSCRIPTIONAL REGULATOR VQSM"/>
    <property type="match status" value="1"/>
</dbReference>
<sequence length="346" mass="39045">MTSNATPRWYDADAKVIWAGHQPACLVDLALSRGIDSHRLMRGSGLFYDDLLAPDAMISASQYLRLIDNARQLLDANDSSFLLGQRLLPGHFGACSNVLLHADTLLQALHQLVNFRVLLCPLLAPRLVVDEHHAYVYWIDALALGRSRQFLFETSMTAVTALTRTLAGESLPWEYRMAWAAPRHVEQYWVHMGDRLRFDAPITCMRLPREVLVRAPMSASPMLARIAERQAVLAINALPGEGTLSEVVFDCLYHNARKRQGLDQVADYFGMSAATFKRRLQREGTGYQALLDRAHTQIALELYQGRGCSHDQVAESMQISDRTNFRRLLKRLTGKSPDSLRVWLES</sequence>
<keyword evidence="1" id="KW-0238">DNA-binding</keyword>
<dbReference type="Gene3D" id="1.10.10.60">
    <property type="entry name" value="Homeodomain-like"/>
    <property type="match status" value="1"/>
</dbReference>
<dbReference type="GO" id="GO:0003700">
    <property type="term" value="F:DNA-binding transcription factor activity"/>
    <property type="evidence" value="ECO:0007669"/>
    <property type="project" value="InterPro"/>
</dbReference>
<dbReference type="Proteomes" id="UP000243451">
    <property type="component" value="Unassembled WGS sequence"/>
</dbReference>
<dbReference type="Pfam" id="PF12625">
    <property type="entry name" value="Arabinose_bd"/>
    <property type="match status" value="1"/>
</dbReference>
<accession>A0A2P4EUS2</accession>
<organism evidence="3 4">
    <name type="scientific">Halopseudomonas oceani</name>
    <dbReference type="NCBI Taxonomy" id="1708783"/>
    <lineage>
        <taxon>Bacteria</taxon>
        <taxon>Pseudomonadati</taxon>
        <taxon>Pseudomonadota</taxon>
        <taxon>Gammaproteobacteria</taxon>
        <taxon>Pseudomonadales</taxon>
        <taxon>Pseudomonadaceae</taxon>
        <taxon>Halopseudomonas</taxon>
    </lineage>
</organism>
<proteinExistence type="predicted"/>
<evidence type="ECO:0000256" key="1">
    <source>
        <dbReference type="ARBA" id="ARBA00023125"/>
    </source>
</evidence>
<dbReference type="Pfam" id="PF12833">
    <property type="entry name" value="HTH_18"/>
    <property type="match status" value="1"/>
</dbReference>
<feature type="domain" description="HTH araC/xylS-type" evidence="2">
    <location>
        <begin position="246"/>
        <end position="343"/>
    </location>
</feature>
<evidence type="ECO:0000259" key="2">
    <source>
        <dbReference type="PROSITE" id="PS01124"/>
    </source>
</evidence>